<dbReference type="EMBL" id="JAANBB010000013">
    <property type="protein sequence ID" value="KAF7556273.1"/>
    <property type="molecule type" value="Genomic_DNA"/>
</dbReference>
<dbReference type="GO" id="GO:0005739">
    <property type="term" value="C:mitochondrion"/>
    <property type="evidence" value="ECO:0007669"/>
    <property type="project" value="TreeGrafter"/>
</dbReference>
<dbReference type="OrthoDB" id="5973539at2759"/>
<name>A0A9P5LK09_9HYPO</name>
<dbReference type="PANTHER" id="PTHR10067">
    <property type="entry name" value="PHOSPHATIDYLSERINE DECARBOXYLASE"/>
    <property type="match status" value="1"/>
</dbReference>
<keyword evidence="5" id="KW-1185">Reference proteome</keyword>
<dbReference type="AlphaFoldDB" id="A0A9P5LK09"/>
<keyword evidence="2" id="KW-0456">Lyase</keyword>
<protein>
    <recommendedName>
        <fullName evidence="3">L-tryptophan decarboxylase PsiD-like domain-containing protein</fullName>
    </recommendedName>
</protein>
<dbReference type="Pfam" id="PF12588">
    <property type="entry name" value="PSDC"/>
    <property type="match status" value="1"/>
</dbReference>
<evidence type="ECO:0000313" key="4">
    <source>
        <dbReference type="EMBL" id="KAF7556273.1"/>
    </source>
</evidence>
<sequence length="459" mass="51821">MATLIPLPHRRRHFHRVGSWLPDNPKVLIAWVKNLVETVDSRNQRRDLPAWPEPVKELDTLIESTTELRMLASAMFDEVPDKDPYREDPVGNKQIRHYKHMLDLFSVIMTEIAPKWSQTEYGVGLIGFPFNAILDWPMATQSGYAFFLHPEVNKKLKAILNSWGKDVLQTDKSKYVITASKDGWLSEEALVHIEMDTNVEGQKPLTFDQLFKCDPIGDPIHWGYNSWDAFFVREFKDIDRLRPVAYKDDPKWVVSSCESKPFALQTNVKEYDTFWLKGQSYSVAEMLNHHPDASNFIGGTVFQAFLSATSYHRWNSPVEGDVVYANVVDGTYFSEPTISGFTNPEGPDPAAPDKAQGYITHVATRAIFFINAKDPIGLICVIYVGMADVSTCEIASRFSQQQLPHPVAKGEELGMFHHGGSTCCLLFRNGLKLAWVTAASPGTSKKNIPVRSELAYAYA</sequence>
<comment type="caution">
    <text evidence="4">The sequence shown here is derived from an EMBL/GenBank/DDBJ whole genome shotgun (WGS) entry which is preliminary data.</text>
</comment>
<reference evidence="4" key="1">
    <citation type="submission" date="2020-03" db="EMBL/GenBank/DDBJ databases">
        <title>Draft Genome Sequence of Cylindrodendrum hubeiense.</title>
        <authorList>
            <person name="Buettner E."/>
            <person name="Kellner H."/>
        </authorList>
    </citation>
    <scope>NUCLEOTIDE SEQUENCE</scope>
    <source>
        <strain evidence="4">IHI 201604</strain>
    </source>
</reference>
<dbReference type="InterPro" id="IPR022237">
    <property type="entry name" value="PsiD-like"/>
</dbReference>
<dbReference type="GO" id="GO:0004609">
    <property type="term" value="F:phosphatidylserine decarboxylase activity"/>
    <property type="evidence" value="ECO:0007669"/>
    <property type="project" value="InterPro"/>
</dbReference>
<evidence type="ECO:0000256" key="2">
    <source>
        <dbReference type="ARBA" id="ARBA00023239"/>
    </source>
</evidence>
<gene>
    <name evidence="4" type="ORF">G7Z17_g1570</name>
</gene>
<organism evidence="4 5">
    <name type="scientific">Cylindrodendrum hubeiense</name>
    <dbReference type="NCBI Taxonomy" id="595255"/>
    <lineage>
        <taxon>Eukaryota</taxon>
        <taxon>Fungi</taxon>
        <taxon>Dikarya</taxon>
        <taxon>Ascomycota</taxon>
        <taxon>Pezizomycotina</taxon>
        <taxon>Sordariomycetes</taxon>
        <taxon>Hypocreomycetidae</taxon>
        <taxon>Hypocreales</taxon>
        <taxon>Nectriaceae</taxon>
        <taxon>Cylindrodendrum</taxon>
    </lineage>
</organism>
<evidence type="ECO:0000256" key="1">
    <source>
        <dbReference type="ARBA" id="ARBA00022793"/>
    </source>
</evidence>
<evidence type="ECO:0000259" key="3">
    <source>
        <dbReference type="Pfam" id="PF12588"/>
    </source>
</evidence>
<dbReference type="PANTHER" id="PTHR10067:SF9">
    <property type="entry name" value="PHOSPHATIDYLSERINE DECARBOXYLASE FAMILY PROTEIN (AFU_ORTHOLOGUE AFUA_7G01730)"/>
    <property type="match status" value="1"/>
</dbReference>
<dbReference type="GO" id="GO:0006646">
    <property type="term" value="P:phosphatidylethanolamine biosynthetic process"/>
    <property type="evidence" value="ECO:0007669"/>
    <property type="project" value="TreeGrafter"/>
</dbReference>
<feature type="domain" description="L-tryptophan decarboxylase PsiD-like" evidence="3">
    <location>
        <begin position="53"/>
        <end position="191"/>
    </location>
</feature>
<dbReference type="Proteomes" id="UP000722485">
    <property type="component" value="Unassembled WGS sequence"/>
</dbReference>
<evidence type="ECO:0000313" key="5">
    <source>
        <dbReference type="Proteomes" id="UP000722485"/>
    </source>
</evidence>
<dbReference type="Pfam" id="PF02666">
    <property type="entry name" value="PS_Dcarbxylase"/>
    <property type="match status" value="1"/>
</dbReference>
<accession>A0A9P5LK09</accession>
<dbReference type="InterPro" id="IPR003817">
    <property type="entry name" value="PS_Dcarbxylase"/>
</dbReference>
<proteinExistence type="predicted"/>
<keyword evidence="1" id="KW-0210">Decarboxylase</keyword>